<dbReference type="AlphaFoldDB" id="A0A5B7JDP2"/>
<protein>
    <submittedName>
        <fullName evidence="1">Uncharacterized protein</fullName>
    </submittedName>
</protein>
<accession>A0A5B7JDP2</accession>
<evidence type="ECO:0000313" key="1">
    <source>
        <dbReference type="EMBL" id="MPC91477.1"/>
    </source>
</evidence>
<keyword evidence="2" id="KW-1185">Reference proteome</keyword>
<dbReference type="EMBL" id="VSRR010087914">
    <property type="protein sequence ID" value="MPC91477.1"/>
    <property type="molecule type" value="Genomic_DNA"/>
</dbReference>
<proteinExistence type="predicted"/>
<name>A0A5B7JDP2_PORTR</name>
<dbReference type="Proteomes" id="UP000324222">
    <property type="component" value="Unassembled WGS sequence"/>
</dbReference>
<comment type="caution">
    <text evidence="1">The sequence shown here is derived from an EMBL/GenBank/DDBJ whole genome shotgun (WGS) entry which is preliminary data.</text>
</comment>
<organism evidence="1 2">
    <name type="scientific">Portunus trituberculatus</name>
    <name type="common">Swimming crab</name>
    <name type="synonym">Neptunus trituberculatus</name>
    <dbReference type="NCBI Taxonomy" id="210409"/>
    <lineage>
        <taxon>Eukaryota</taxon>
        <taxon>Metazoa</taxon>
        <taxon>Ecdysozoa</taxon>
        <taxon>Arthropoda</taxon>
        <taxon>Crustacea</taxon>
        <taxon>Multicrustacea</taxon>
        <taxon>Malacostraca</taxon>
        <taxon>Eumalacostraca</taxon>
        <taxon>Eucarida</taxon>
        <taxon>Decapoda</taxon>
        <taxon>Pleocyemata</taxon>
        <taxon>Brachyura</taxon>
        <taxon>Eubrachyura</taxon>
        <taxon>Portunoidea</taxon>
        <taxon>Portunidae</taxon>
        <taxon>Portuninae</taxon>
        <taxon>Portunus</taxon>
    </lineage>
</organism>
<sequence length="85" mass="9502">MCIYHIDLLRFAWRLKTNPAGCGLLNSVVVNSGVEVRNVVTFVWELGSDISHHSIQCDGKKGFTLIKVRITEFATKRSCGNDTSF</sequence>
<gene>
    <name evidence="1" type="ORF">E2C01_086517</name>
</gene>
<evidence type="ECO:0000313" key="2">
    <source>
        <dbReference type="Proteomes" id="UP000324222"/>
    </source>
</evidence>
<reference evidence="1 2" key="1">
    <citation type="submission" date="2019-05" db="EMBL/GenBank/DDBJ databases">
        <title>Another draft genome of Portunus trituberculatus and its Hox gene families provides insights of decapod evolution.</title>
        <authorList>
            <person name="Jeong J.-H."/>
            <person name="Song I."/>
            <person name="Kim S."/>
            <person name="Choi T."/>
            <person name="Kim D."/>
            <person name="Ryu S."/>
            <person name="Kim W."/>
        </authorList>
    </citation>
    <scope>NUCLEOTIDE SEQUENCE [LARGE SCALE GENOMIC DNA]</scope>
    <source>
        <tissue evidence="1">Muscle</tissue>
    </source>
</reference>